<dbReference type="AlphaFoldDB" id="A0A256H0S0"/>
<evidence type="ECO:0000313" key="5">
    <source>
        <dbReference type="Proteomes" id="UP000435957"/>
    </source>
</evidence>
<evidence type="ECO:0000313" key="2">
    <source>
        <dbReference type="EMBL" id="KAB2699912.1"/>
    </source>
</evidence>
<dbReference type="RefSeq" id="WP_094513164.1">
    <property type="nucleotide sequence ID" value="NZ_JBHEEP010000036.1"/>
</dbReference>
<evidence type="ECO:0000259" key="1">
    <source>
        <dbReference type="SMART" id="SM00849"/>
    </source>
</evidence>
<gene>
    <name evidence="3" type="ORF">CES86_5290</name>
    <name evidence="2" type="ORF">F9L03_24890</name>
</gene>
<dbReference type="PANTHER" id="PTHR43694">
    <property type="entry name" value="RIBONUCLEASE J"/>
    <property type="match status" value="1"/>
</dbReference>
<evidence type="ECO:0000313" key="4">
    <source>
        <dbReference type="Proteomes" id="UP000216363"/>
    </source>
</evidence>
<protein>
    <submittedName>
        <fullName evidence="2">MBL fold metallo-hydrolase</fullName>
    </submittedName>
    <submittedName>
        <fullName evidence="3">Metallo-beta-lactamase superfamily protein</fullName>
    </submittedName>
</protein>
<keyword evidence="5" id="KW-1185">Reference proteome</keyword>
<dbReference type="InterPro" id="IPR011108">
    <property type="entry name" value="RMMBL"/>
</dbReference>
<feature type="domain" description="Metallo-beta-lactamase" evidence="1">
    <location>
        <begin position="13"/>
        <end position="203"/>
    </location>
</feature>
<name>A0A256H0S0_9HYPH</name>
<dbReference type="Gene3D" id="3.60.15.10">
    <property type="entry name" value="Ribonuclease Z/Hydroxyacylglutathione hydrolase-like"/>
    <property type="match status" value="2"/>
</dbReference>
<comment type="caution">
    <text evidence="3">The sequence shown here is derived from an EMBL/GenBank/DDBJ whole genome shotgun (WGS) entry which is preliminary data.</text>
</comment>
<dbReference type="Proteomes" id="UP000216363">
    <property type="component" value="Unassembled WGS sequence"/>
</dbReference>
<dbReference type="Proteomes" id="UP000435957">
    <property type="component" value="Unassembled WGS sequence"/>
</dbReference>
<dbReference type="PANTHER" id="PTHR43694:SF1">
    <property type="entry name" value="RIBONUCLEASE J"/>
    <property type="match status" value="1"/>
</dbReference>
<sequence>MKICIHRGSDQIGGSCVELEHDGARILIDLGQPLDVEYEDAELPAISDIQNVQGVVLSHGHRDHWGLLPKVDKQIPVYLGQKTLSILKAAEPFVPGGYAPPNAITYSHKKTFEIGPFQITPHLMDHSGFDAYSLVIEASGKRVLYSGDVRGHGRKARMFEGFIGNPPEAIDVMLMEGSSLGRLTASERFETEAEIEERLREAITRTSGMLLVACSVQNIDRVVSVYRAAKRNGRQLLVDAYGAEVLKATETASIPKPSDGWDDVKVFIPQFQRRHLVRNGIAHLVDGYKGRRIYPEGVPDIASSSVMIIRPWMITELSQIGALEGARAIWSQWDGYLREESGLKFITTCEALGVPMETIHTSGHADILDLQRYANAVAPKRLVPIHTFFPERFSELFDKVVPSKDGEWMDA</sequence>
<dbReference type="Pfam" id="PF07521">
    <property type="entry name" value="RMMBL"/>
    <property type="match status" value="1"/>
</dbReference>
<dbReference type="Pfam" id="PF12706">
    <property type="entry name" value="Lactamase_B_2"/>
    <property type="match status" value="1"/>
</dbReference>
<evidence type="ECO:0000313" key="3">
    <source>
        <dbReference type="EMBL" id="OYR32982.1"/>
    </source>
</evidence>
<dbReference type="SMART" id="SM00849">
    <property type="entry name" value="Lactamase_B"/>
    <property type="match status" value="1"/>
</dbReference>
<dbReference type="InterPro" id="IPR036866">
    <property type="entry name" value="RibonucZ/Hydroxyglut_hydro"/>
</dbReference>
<dbReference type="CDD" id="cd07732">
    <property type="entry name" value="metallo-hydrolase-like_MBL-fold"/>
    <property type="match status" value="1"/>
</dbReference>
<dbReference type="SUPFAM" id="SSF56281">
    <property type="entry name" value="Metallo-hydrolase/oxidoreductase"/>
    <property type="match status" value="1"/>
</dbReference>
<dbReference type="EMBL" id="NNRN01000001">
    <property type="protein sequence ID" value="OYR32982.1"/>
    <property type="molecule type" value="Genomic_DNA"/>
</dbReference>
<reference evidence="2 5" key="2">
    <citation type="submission" date="2019-09" db="EMBL/GenBank/DDBJ databases">
        <title>Taxonomic organization of the family Brucellaceae based on a phylogenomic approach.</title>
        <authorList>
            <person name="Leclercq S."/>
            <person name="Cloeckaert A."/>
            <person name="Zygmunt M.S."/>
        </authorList>
    </citation>
    <scope>NUCLEOTIDE SEQUENCE [LARGE SCALE GENOMIC DNA]</scope>
    <source>
        <strain evidence="2 5">LUP23</strain>
    </source>
</reference>
<accession>A0A256H0S0</accession>
<dbReference type="EMBL" id="WBWF01000030">
    <property type="protein sequence ID" value="KAB2699912.1"/>
    <property type="molecule type" value="Genomic_DNA"/>
</dbReference>
<dbReference type="InterPro" id="IPR001279">
    <property type="entry name" value="Metallo-B-lactamas"/>
</dbReference>
<organism evidence="3 4">
    <name type="scientific">Brucella lupini</name>
    <dbReference type="NCBI Taxonomy" id="255457"/>
    <lineage>
        <taxon>Bacteria</taxon>
        <taxon>Pseudomonadati</taxon>
        <taxon>Pseudomonadota</taxon>
        <taxon>Alphaproteobacteria</taxon>
        <taxon>Hyphomicrobiales</taxon>
        <taxon>Brucellaceae</taxon>
        <taxon>Brucella/Ochrobactrum group</taxon>
        <taxon>Brucella</taxon>
    </lineage>
</organism>
<reference evidence="3 4" key="1">
    <citation type="submission" date="2017-07" db="EMBL/GenBank/DDBJ databases">
        <title>Draft genome of Ochrobactrum lupini type strain LUP21.</title>
        <authorList>
            <person name="Krzyzanowska D.M."/>
            <person name="Jafra S."/>
        </authorList>
    </citation>
    <scope>NUCLEOTIDE SEQUENCE [LARGE SCALE GENOMIC DNA]</scope>
    <source>
        <strain evidence="3 4">LUP21</strain>
    </source>
</reference>
<proteinExistence type="predicted"/>